<dbReference type="GO" id="GO:0016788">
    <property type="term" value="F:hydrolase activity, acting on ester bonds"/>
    <property type="evidence" value="ECO:0007669"/>
    <property type="project" value="InterPro"/>
</dbReference>
<dbReference type="EMBL" id="JAUHHV010000002">
    <property type="protein sequence ID" value="KAK1432595.1"/>
    <property type="molecule type" value="Genomic_DNA"/>
</dbReference>
<dbReference type="InterPro" id="IPR051058">
    <property type="entry name" value="GDSL_Est/Lipase"/>
</dbReference>
<comment type="caution">
    <text evidence="4">The sequence shown here is derived from an EMBL/GenBank/DDBJ whole genome shotgun (WGS) entry which is preliminary data.</text>
</comment>
<dbReference type="Gene3D" id="3.40.50.1110">
    <property type="entry name" value="SGNH hydrolase"/>
    <property type="match status" value="1"/>
</dbReference>
<dbReference type="InterPro" id="IPR035669">
    <property type="entry name" value="SGNH_plant_lipase-like"/>
</dbReference>
<evidence type="ECO:0000256" key="3">
    <source>
        <dbReference type="ARBA" id="ARBA00022963"/>
    </source>
</evidence>
<dbReference type="InterPro" id="IPR001087">
    <property type="entry name" value="GDSL"/>
</dbReference>
<reference evidence="4" key="1">
    <citation type="journal article" date="2023" name="bioRxiv">
        <title>Improved chromosome-level genome assembly for marigold (Tagetes erecta).</title>
        <authorList>
            <person name="Jiang F."/>
            <person name="Yuan L."/>
            <person name="Wang S."/>
            <person name="Wang H."/>
            <person name="Xu D."/>
            <person name="Wang A."/>
            <person name="Fan W."/>
        </authorList>
    </citation>
    <scope>NUCLEOTIDE SEQUENCE</scope>
    <source>
        <strain evidence="4">WSJ</strain>
        <tissue evidence="4">Leaf</tissue>
    </source>
</reference>
<dbReference type="CDD" id="cd01837">
    <property type="entry name" value="SGNH_plant_lipase_like"/>
    <property type="match status" value="1"/>
</dbReference>
<evidence type="ECO:0000256" key="2">
    <source>
        <dbReference type="ARBA" id="ARBA00022801"/>
    </source>
</evidence>
<dbReference type="Proteomes" id="UP001229421">
    <property type="component" value="Unassembled WGS sequence"/>
</dbReference>
<comment type="similarity">
    <text evidence="1">Belongs to the 'GDSL' lipolytic enzyme family.</text>
</comment>
<dbReference type="GO" id="GO:0016042">
    <property type="term" value="P:lipid catabolic process"/>
    <property type="evidence" value="ECO:0007669"/>
    <property type="project" value="UniProtKB-KW"/>
</dbReference>
<evidence type="ECO:0000313" key="5">
    <source>
        <dbReference type="Proteomes" id="UP001229421"/>
    </source>
</evidence>
<organism evidence="4 5">
    <name type="scientific">Tagetes erecta</name>
    <name type="common">African marigold</name>
    <dbReference type="NCBI Taxonomy" id="13708"/>
    <lineage>
        <taxon>Eukaryota</taxon>
        <taxon>Viridiplantae</taxon>
        <taxon>Streptophyta</taxon>
        <taxon>Embryophyta</taxon>
        <taxon>Tracheophyta</taxon>
        <taxon>Spermatophyta</taxon>
        <taxon>Magnoliopsida</taxon>
        <taxon>eudicotyledons</taxon>
        <taxon>Gunneridae</taxon>
        <taxon>Pentapetalae</taxon>
        <taxon>asterids</taxon>
        <taxon>campanulids</taxon>
        <taxon>Asterales</taxon>
        <taxon>Asteraceae</taxon>
        <taxon>Asteroideae</taxon>
        <taxon>Heliantheae alliance</taxon>
        <taxon>Tageteae</taxon>
        <taxon>Tagetes</taxon>
    </lineage>
</organism>
<keyword evidence="2" id="KW-0378">Hydrolase</keyword>
<evidence type="ECO:0000256" key="1">
    <source>
        <dbReference type="ARBA" id="ARBA00008668"/>
    </source>
</evidence>
<name>A0AAD8L7G1_TARER</name>
<sequence>MAIPAQKLLVFVAYAVLTGIMTLSVRAAIDAPIFIFGDSNVDVGTNNLCKECGAKANHPYNGIDFPFSKPTGRFSNGKNIVDHIARLLGKYYKLSPPPFLALLSHKSTFKRNLLRGANFASGGAGILKETGFKHFHKVITLEEQIEQFATVRENITELLGSPKATDDLLQSSIYIFNVGSNELIEYPFAHNTSDPEELKQYIANVTQTYAIHLMNMYLLGARKFAVIGIAPLGCAPAARVQNATGGCAEFMNDGARLFHVSMQSVLTDLSLMLKGFKYSLGNLYTVTMNAIDNPRGNGFKEVISACCGNGTTDCKVGVNLCSNRDDYLFWDKFHPTDRASKQAALALVYGEGSKC</sequence>
<keyword evidence="5" id="KW-1185">Reference proteome</keyword>
<keyword evidence="3" id="KW-0443">Lipid metabolism</keyword>
<protein>
    <submittedName>
        <fullName evidence="4">Uncharacterized protein</fullName>
    </submittedName>
</protein>
<gene>
    <name evidence="4" type="ORF">QVD17_09492</name>
</gene>
<accession>A0AAD8L7G1</accession>
<dbReference type="AlphaFoldDB" id="A0AAD8L7G1"/>
<keyword evidence="3" id="KW-0442">Lipid degradation</keyword>
<proteinExistence type="inferred from homology"/>
<dbReference type="InterPro" id="IPR036514">
    <property type="entry name" value="SGNH_hydro_sf"/>
</dbReference>
<dbReference type="PANTHER" id="PTHR45648:SF180">
    <property type="entry name" value="OS04G0561800 PROTEIN"/>
    <property type="match status" value="1"/>
</dbReference>
<evidence type="ECO:0000313" key="4">
    <source>
        <dbReference type="EMBL" id="KAK1432595.1"/>
    </source>
</evidence>
<dbReference type="PANTHER" id="PTHR45648">
    <property type="entry name" value="GDSL LIPASE/ACYLHYDROLASE FAMILY PROTEIN (AFU_ORTHOLOGUE AFUA_4G14700)"/>
    <property type="match status" value="1"/>
</dbReference>
<dbReference type="Pfam" id="PF00657">
    <property type="entry name" value="Lipase_GDSL"/>
    <property type="match status" value="1"/>
</dbReference>